<dbReference type="EMBL" id="BAAAMY010000002">
    <property type="protein sequence ID" value="GAA1909180.1"/>
    <property type="molecule type" value="Genomic_DNA"/>
</dbReference>
<evidence type="ECO:0000256" key="1">
    <source>
        <dbReference type="SAM" id="Phobius"/>
    </source>
</evidence>
<organism evidence="2 3">
    <name type="scientific">Nocardioides lentus</name>
    <dbReference type="NCBI Taxonomy" id="338077"/>
    <lineage>
        <taxon>Bacteria</taxon>
        <taxon>Bacillati</taxon>
        <taxon>Actinomycetota</taxon>
        <taxon>Actinomycetes</taxon>
        <taxon>Propionibacteriales</taxon>
        <taxon>Nocardioidaceae</taxon>
        <taxon>Nocardioides</taxon>
    </lineage>
</organism>
<reference evidence="2 3" key="1">
    <citation type="journal article" date="2019" name="Int. J. Syst. Evol. Microbiol.">
        <title>The Global Catalogue of Microorganisms (GCM) 10K type strain sequencing project: providing services to taxonomists for standard genome sequencing and annotation.</title>
        <authorList>
            <consortium name="The Broad Institute Genomics Platform"/>
            <consortium name="The Broad Institute Genome Sequencing Center for Infectious Disease"/>
            <person name="Wu L."/>
            <person name="Ma J."/>
        </authorList>
    </citation>
    <scope>NUCLEOTIDE SEQUENCE [LARGE SCALE GENOMIC DNA]</scope>
    <source>
        <strain evidence="2 3">JCM 14046</strain>
    </source>
</reference>
<keyword evidence="3" id="KW-1185">Reference proteome</keyword>
<feature type="transmembrane region" description="Helical" evidence="1">
    <location>
        <begin position="6"/>
        <end position="28"/>
    </location>
</feature>
<name>A0ABN2P200_9ACTN</name>
<protein>
    <submittedName>
        <fullName evidence="2">Uncharacterized protein</fullName>
    </submittedName>
</protein>
<dbReference type="RefSeq" id="WP_344004053.1">
    <property type="nucleotide sequence ID" value="NZ_BAAAMY010000002.1"/>
</dbReference>
<sequence length="72" mass="7843">MDTNLLVTVVLIFAVLALLLGFIAYGLMEALLRERDAHQRSLRALDAVEDELAARPPAPLFVARRDVGQVGA</sequence>
<proteinExistence type="predicted"/>
<keyword evidence="1" id="KW-1133">Transmembrane helix</keyword>
<keyword evidence="1" id="KW-0812">Transmembrane</keyword>
<gene>
    <name evidence="2" type="ORF">GCM10009737_07930</name>
</gene>
<keyword evidence="1" id="KW-0472">Membrane</keyword>
<evidence type="ECO:0000313" key="2">
    <source>
        <dbReference type="EMBL" id="GAA1909180.1"/>
    </source>
</evidence>
<accession>A0ABN2P200</accession>
<comment type="caution">
    <text evidence="2">The sequence shown here is derived from an EMBL/GenBank/DDBJ whole genome shotgun (WGS) entry which is preliminary data.</text>
</comment>
<evidence type="ECO:0000313" key="3">
    <source>
        <dbReference type="Proteomes" id="UP001501612"/>
    </source>
</evidence>
<dbReference type="Proteomes" id="UP001501612">
    <property type="component" value="Unassembled WGS sequence"/>
</dbReference>